<dbReference type="PANTHER" id="PTHR47396:SF1">
    <property type="entry name" value="ATP-DEPENDENT HELICASE IRC3-RELATED"/>
    <property type="match status" value="1"/>
</dbReference>
<dbReference type="AlphaFoldDB" id="A0A9D2U533"/>
<evidence type="ECO:0000259" key="1">
    <source>
        <dbReference type="PROSITE" id="PS51192"/>
    </source>
</evidence>
<dbReference type="InterPro" id="IPR014001">
    <property type="entry name" value="Helicase_ATP-bd"/>
</dbReference>
<dbReference type="SMART" id="SM00487">
    <property type="entry name" value="DEXDc"/>
    <property type="match status" value="1"/>
</dbReference>
<dbReference type="InterPro" id="IPR006935">
    <property type="entry name" value="Helicase/UvrB_N"/>
</dbReference>
<dbReference type="InterPro" id="IPR050742">
    <property type="entry name" value="Helicase_Restrict-Modif_Enz"/>
</dbReference>
<sequence>MAGRAEKTLAEGLAAMGMDFPEVPLYIKNNLSPRFQIREYQEEAFQYSIYYIEHMAGGRQIHLLYHMATGSGKTYIMAGMILYYYKHGYRNFLFFVDQKPIVEKTKENFINKTFGKYLFPEKIVMDGKTVEMKTVENFQDCDKEAVNIKFTTVQQLHEDLNRVRENSTTIQDYEARKTVFIADEAHHLNAGTKKSKEEKKTEESWENSVDRIFKANKENVMLEFTATCDLKNENIYEKYRDKIIYDYPLLKYREEGYTKEFLNLQSAFGPLERTIQAMLLSQYRLKLFELHGRRVKPVILLKSRTVAESREFFQMFADYMADSFGPEDIEKIRRNAAGIVKRMFEFFKEREISDQDLAAELRQAFSAEHLIFIDSRDKNLSEKQKKVNDLENPYNPYRMIFTVDMLSEGWDVLNLFDIVRLYDTRQRGTNISKTTIQEAQLIGRGVRYCPFKLEESQDAFKRKYDEEPENEMRVCETLYYHSRQDSSYIQELHQELKEIGFEPEKDAKFAAGVKEKFKNNDPHKKGRVFENKQIKVNLSSSAKDFSEAEERVIKVSEYAAGHYPVVYKALRQYPVFRFNRLSGYYPHLTGIKEFITSEKYAGQFRLHIVTDGPPTNLDYYEAFLYFFGELAEKIQNS</sequence>
<dbReference type="GO" id="GO:0016787">
    <property type="term" value="F:hydrolase activity"/>
    <property type="evidence" value="ECO:0007669"/>
    <property type="project" value="InterPro"/>
</dbReference>
<protein>
    <submittedName>
        <fullName evidence="2">DEAD/DEAH box helicase family protein</fullName>
    </submittedName>
</protein>
<dbReference type="InterPro" id="IPR027417">
    <property type="entry name" value="P-loop_NTPase"/>
</dbReference>
<dbReference type="Gene3D" id="3.40.50.300">
    <property type="entry name" value="P-loop containing nucleotide triphosphate hydrolases"/>
    <property type="match status" value="2"/>
</dbReference>
<dbReference type="GO" id="GO:0003677">
    <property type="term" value="F:DNA binding"/>
    <property type="evidence" value="ECO:0007669"/>
    <property type="project" value="InterPro"/>
</dbReference>
<evidence type="ECO:0000313" key="2">
    <source>
        <dbReference type="EMBL" id="HJD39078.1"/>
    </source>
</evidence>
<keyword evidence="2" id="KW-0347">Helicase</keyword>
<keyword evidence="2" id="KW-0067">ATP-binding</keyword>
<gene>
    <name evidence="2" type="ORF">H9913_03550</name>
</gene>
<dbReference type="PANTHER" id="PTHR47396">
    <property type="entry name" value="TYPE I RESTRICTION ENZYME ECOKI R PROTEIN"/>
    <property type="match status" value="1"/>
</dbReference>
<name>A0A9D2U533_9FIRM</name>
<dbReference type="SUPFAM" id="SSF52540">
    <property type="entry name" value="P-loop containing nucleoside triphosphate hydrolases"/>
    <property type="match status" value="2"/>
</dbReference>
<reference evidence="2" key="1">
    <citation type="journal article" date="2021" name="PeerJ">
        <title>Extensive microbial diversity within the chicken gut microbiome revealed by metagenomics and culture.</title>
        <authorList>
            <person name="Gilroy R."/>
            <person name="Ravi A."/>
            <person name="Getino M."/>
            <person name="Pursley I."/>
            <person name="Horton D.L."/>
            <person name="Alikhan N.F."/>
            <person name="Baker D."/>
            <person name="Gharbi K."/>
            <person name="Hall N."/>
            <person name="Watson M."/>
            <person name="Adriaenssens E.M."/>
            <person name="Foster-Nyarko E."/>
            <person name="Jarju S."/>
            <person name="Secka A."/>
            <person name="Antonio M."/>
            <person name="Oren A."/>
            <person name="Chaudhuri R.R."/>
            <person name="La Ragione R."/>
            <person name="Hildebrand F."/>
            <person name="Pallen M.J."/>
        </authorList>
    </citation>
    <scope>NUCLEOTIDE SEQUENCE</scope>
    <source>
        <strain evidence="2">ChiW19-6364</strain>
    </source>
</reference>
<feature type="domain" description="Helicase ATP-binding" evidence="1">
    <location>
        <begin position="54"/>
        <end position="246"/>
    </location>
</feature>
<reference evidence="2" key="2">
    <citation type="submission" date="2021-04" db="EMBL/GenBank/DDBJ databases">
        <authorList>
            <person name="Gilroy R."/>
        </authorList>
    </citation>
    <scope>NUCLEOTIDE SEQUENCE</scope>
    <source>
        <strain evidence="2">ChiW19-6364</strain>
    </source>
</reference>
<dbReference type="GO" id="GO:0004386">
    <property type="term" value="F:helicase activity"/>
    <property type="evidence" value="ECO:0007669"/>
    <property type="project" value="UniProtKB-KW"/>
</dbReference>
<proteinExistence type="predicted"/>
<accession>A0A9D2U533</accession>
<dbReference type="Proteomes" id="UP000823850">
    <property type="component" value="Unassembled WGS sequence"/>
</dbReference>
<evidence type="ECO:0000313" key="3">
    <source>
        <dbReference type="Proteomes" id="UP000823850"/>
    </source>
</evidence>
<keyword evidence="2" id="KW-0378">Hydrolase</keyword>
<dbReference type="GO" id="GO:0005524">
    <property type="term" value="F:ATP binding"/>
    <property type="evidence" value="ECO:0007669"/>
    <property type="project" value="InterPro"/>
</dbReference>
<dbReference type="PROSITE" id="PS51192">
    <property type="entry name" value="HELICASE_ATP_BIND_1"/>
    <property type="match status" value="1"/>
</dbReference>
<comment type="caution">
    <text evidence="2">The sequence shown here is derived from an EMBL/GenBank/DDBJ whole genome shotgun (WGS) entry which is preliminary data.</text>
</comment>
<dbReference type="EMBL" id="DWUX01000066">
    <property type="protein sequence ID" value="HJD39078.1"/>
    <property type="molecule type" value="Genomic_DNA"/>
</dbReference>
<dbReference type="GO" id="GO:0005829">
    <property type="term" value="C:cytosol"/>
    <property type="evidence" value="ECO:0007669"/>
    <property type="project" value="TreeGrafter"/>
</dbReference>
<organism evidence="2 3">
    <name type="scientific">Candidatus Blautia stercoripullorum</name>
    <dbReference type="NCBI Taxonomy" id="2838502"/>
    <lineage>
        <taxon>Bacteria</taxon>
        <taxon>Bacillati</taxon>
        <taxon>Bacillota</taxon>
        <taxon>Clostridia</taxon>
        <taxon>Lachnospirales</taxon>
        <taxon>Lachnospiraceae</taxon>
        <taxon>Blautia</taxon>
    </lineage>
</organism>
<dbReference type="Pfam" id="PF04851">
    <property type="entry name" value="ResIII"/>
    <property type="match status" value="1"/>
</dbReference>
<keyword evidence="2" id="KW-0547">Nucleotide-binding</keyword>